<comment type="caution">
    <text evidence="3">The sequence shown here is derived from an EMBL/GenBank/DDBJ whole genome shotgun (WGS) entry which is preliminary data.</text>
</comment>
<keyword evidence="1" id="KW-0812">Transmembrane</keyword>
<proteinExistence type="predicted"/>
<gene>
    <name evidence="3" type="ORF">H9862_06920</name>
</gene>
<dbReference type="Gene3D" id="3.90.550.10">
    <property type="entry name" value="Spore Coat Polysaccharide Biosynthesis Protein SpsA, Chain A"/>
    <property type="match status" value="1"/>
</dbReference>
<dbReference type="InterPro" id="IPR029044">
    <property type="entry name" value="Nucleotide-diphossugar_trans"/>
</dbReference>
<sequence>MPNLPKLSYVLLSHNREQYIRTAVESAFAQDYEGELEYIFSDDCSTDRTYEILKECVAAYKGPRRVVLTQTPRNLHLAGHTNHAAQFVESDWMIRADDDDISAVDRCSLIGRAIAEHPEASMVLGTSENFTDENEADVLRKAAAPCAAAPAMKRDQSSRRYFFGLSDSGKSWLHQAWSMKHYRLFGELPVDGYYVDDLITFYRCSVLGDVAFFDHPIVYVRKGSSNMSLGGDDGTRSFSSTIRLERFNEKFNHITRQPLREEIEKLKDYVRQHPERQEKGNEVVALLERDLRERELWNGYWTGSTLHRLRVRKQAGGKGLFSLLRCLPLPLFAGLMTLYRTLIKR</sequence>
<evidence type="ECO:0000313" key="3">
    <source>
        <dbReference type="EMBL" id="HIX20314.1"/>
    </source>
</evidence>
<feature type="transmembrane region" description="Helical" evidence="1">
    <location>
        <begin position="319"/>
        <end position="339"/>
    </location>
</feature>
<dbReference type="CDD" id="cd00761">
    <property type="entry name" value="Glyco_tranf_GTA_type"/>
    <property type="match status" value="1"/>
</dbReference>
<dbReference type="EMBL" id="DXFQ01000125">
    <property type="protein sequence ID" value="HIX20314.1"/>
    <property type="molecule type" value="Genomic_DNA"/>
</dbReference>
<organism evidence="3 4">
    <name type="scientific">Candidatus Akkermansia intestinigallinarum</name>
    <dbReference type="NCBI Taxonomy" id="2838431"/>
    <lineage>
        <taxon>Bacteria</taxon>
        <taxon>Pseudomonadati</taxon>
        <taxon>Verrucomicrobiota</taxon>
        <taxon>Verrucomicrobiia</taxon>
        <taxon>Verrucomicrobiales</taxon>
        <taxon>Akkermansiaceae</taxon>
        <taxon>Akkermansia</taxon>
    </lineage>
</organism>
<reference evidence="3" key="2">
    <citation type="submission" date="2021-04" db="EMBL/GenBank/DDBJ databases">
        <authorList>
            <person name="Gilroy R."/>
        </authorList>
    </citation>
    <scope>NUCLEOTIDE SEQUENCE</scope>
    <source>
        <strain evidence="3">14975</strain>
    </source>
</reference>
<evidence type="ECO:0000259" key="2">
    <source>
        <dbReference type="Pfam" id="PF00535"/>
    </source>
</evidence>
<reference evidence="3" key="1">
    <citation type="journal article" date="2021" name="PeerJ">
        <title>Extensive microbial diversity within the chicken gut microbiome revealed by metagenomics and culture.</title>
        <authorList>
            <person name="Gilroy R."/>
            <person name="Ravi A."/>
            <person name="Getino M."/>
            <person name="Pursley I."/>
            <person name="Horton D.L."/>
            <person name="Alikhan N.F."/>
            <person name="Baker D."/>
            <person name="Gharbi K."/>
            <person name="Hall N."/>
            <person name="Watson M."/>
            <person name="Adriaenssens E.M."/>
            <person name="Foster-Nyarko E."/>
            <person name="Jarju S."/>
            <person name="Secka A."/>
            <person name="Antonio M."/>
            <person name="Oren A."/>
            <person name="Chaudhuri R.R."/>
            <person name="La Ragione R."/>
            <person name="Hildebrand F."/>
            <person name="Pallen M.J."/>
        </authorList>
    </citation>
    <scope>NUCLEOTIDE SEQUENCE</scope>
    <source>
        <strain evidence="3">14975</strain>
    </source>
</reference>
<keyword evidence="1" id="KW-1133">Transmembrane helix</keyword>
<dbReference type="Proteomes" id="UP000823964">
    <property type="component" value="Unassembled WGS sequence"/>
</dbReference>
<dbReference type="SUPFAM" id="SSF53448">
    <property type="entry name" value="Nucleotide-diphospho-sugar transferases"/>
    <property type="match status" value="1"/>
</dbReference>
<accession>A0A9D2AHB6</accession>
<keyword evidence="1" id="KW-0472">Membrane</keyword>
<evidence type="ECO:0000313" key="4">
    <source>
        <dbReference type="Proteomes" id="UP000823964"/>
    </source>
</evidence>
<name>A0A9D2AHB6_9BACT</name>
<protein>
    <submittedName>
        <fullName evidence="3">Glycosyltransferase family 2 protein</fullName>
    </submittedName>
</protein>
<feature type="domain" description="Glycosyltransferase 2-like" evidence="2">
    <location>
        <begin position="10"/>
        <end position="141"/>
    </location>
</feature>
<dbReference type="PANTHER" id="PTHR22916">
    <property type="entry name" value="GLYCOSYLTRANSFERASE"/>
    <property type="match status" value="1"/>
</dbReference>
<evidence type="ECO:0000256" key="1">
    <source>
        <dbReference type="SAM" id="Phobius"/>
    </source>
</evidence>
<dbReference type="InterPro" id="IPR001173">
    <property type="entry name" value="Glyco_trans_2-like"/>
</dbReference>
<dbReference type="PANTHER" id="PTHR22916:SF3">
    <property type="entry name" value="UDP-GLCNAC:BETAGAL BETA-1,3-N-ACETYLGLUCOSAMINYLTRANSFERASE-LIKE PROTEIN 1"/>
    <property type="match status" value="1"/>
</dbReference>
<dbReference type="GO" id="GO:0016758">
    <property type="term" value="F:hexosyltransferase activity"/>
    <property type="evidence" value="ECO:0007669"/>
    <property type="project" value="UniProtKB-ARBA"/>
</dbReference>
<dbReference type="AlphaFoldDB" id="A0A9D2AHB6"/>
<dbReference type="Pfam" id="PF00535">
    <property type="entry name" value="Glycos_transf_2"/>
    <property type="match status" value="1"/>
</dbReference>